<dbReference type="OrthoDB" id="351019at2"/>
<dbReference type="EMBL" id="CP025785">
    <property type="protein sequence ID" value="AWG43238.1"/>
    <property type="molecule type" value="Genomic_DNA"/>
</dbReference>
<feature type="transmembrane region" description="Helical" evidence="1">
    <location>
        <begin position="30"/>
        <end position="51"/>
    </location>
</feature>
<keyword evidence="1" id="KW-1133">Transmembrane helix</keyword>
<keyword evidence="3" id="KW-1185">Reference proteome</keyword>
<evidence type="ECO:0000313" key="3">
    <source>
        <dbReference type="Proteomes" id="UP000244655"/>
    </source>
</evidence>
<keyword evidence="2" id="KW-0282">Flagellum</keyword>
<organism evidence="2 3">
    <name type="scientific">Candidatus Borreliella tachyglossi</name>
    <dbReference type="NCBI Taxonomy" id="1964448"/>
    <lineage>
        <taxon>Bacteria</taxon>
        <taxon>Pseudomonadati</taxon>
        <taxon>Spirochaetota</taxon>
        <taxon>Spirochaetia</taxon>
        <taxon>Spirochaetales</taxon>
        <taxon>Borreliaceae</taxon>
        <taxon>Borreliella</taxon>
    </lineage>
</organism>
<protein>
    <submittedName>
        <fullName evidence="2">Flagellar filament outsheath protein</fullName>
    </submittedName>
</protein>
<keyword evidence="2" id="KW-0969">Cilium</keyword>
<keyword evidence="2" id="KW-0966">Cell projection</keyword>
<keyword evidence="1" id="KW-0472">Membrane</keyword>
<proteinExistence type="predicted"/>
<dbReference type="AlphaFoldDB" id="A0A2S1LY62"/>
<keyword evidence="1" id="KW-0812">Transmembrane</keyword>
<accession>A0A2S1LY62</accession>
<dbReference type="Proteomes" id="UP000244655">
    <property type="component" value="Chromosome"/>
</dbReference>
<evidence type="ECO:0000256" key="1">
    <source>
        <dbReference type="SAM" id="Phobius"/>
    </source>
</evidence>
<name>A0A2S1LY62_9SPIR</name>
<gene>
    <name evidence="2" type="ORF">CR532_03485</name>
</gene>
<sequence length="196" mass="23371">MNFMKNSMLNTFLKCRFIYFNFLSLNREKYTITLAVLLFLSFLFSSYMIFLNYDSIFSRKMFYFYSEHDLIYDLRYLKEKKFLKGSLDSLVKDFLLGNSKGVSLKVGTRNTKLLYSFMSDHVYFINLSKEFYDSFDNGGYYDSDKLRVNLFIRSLKETINFNYPGYVRKIVIFIEGYILHDKGNDLTNSDVLFKSN</sequence>
<reference evidence="2 3" key="1">
    <citation type="submission" date="2018-01" db="EMBL/GenBank/DDBJ databases">
        <title>Genome sequence of Borrelia tachyglossi.</title>
        <authorList>
            <person name="Gofton A.W."/>
        </authorList>
    </citation>
    <scope>NUCLEOTIDE SEQUENCE [LARGE SCALE GENOMIC DNA]</scope>
    <source>
        <strain evidence="2 3">Bc-F10-1268</strain>
    </source>
</reference>
<evidence type="ECO:0000313" key="2">
    <source>
        <dbReference type="EMBL" id="AWG43238.1"/>
    </source>
</evidence>